<feature type="transmembrane region" description="Helical" evidence="1">
    <location>
        <begin position="129"/>
        <end position="152"/>
    </location>
</feature>
<evidence type="ECO:0000313" key="4">
    <source>
        <dbReference type="Proteomes" id="UP000724874"/>
    </source>
</evidence>
<dbReference type="EMBL" id="JADNYJ010000059">
    <property type="protein sequence ID" value="KAF8896763.1"/>
    <property type="molecule type" value="Genomic_DNA"/>
</dbReference>
<dbReference type="OrthoDB" id="2535105at2759"/>
<reference evidence="3" key="1">
    <citation type="submission" date="2020-11" db="EMBL/GenBank/DDBJ databases">
        <authorList>
            <consortium name="DOE Joint Genome Institute"/>
            <person name="Ahrendt S."/>
            <person name="Riley R."/>
            <person name="Andreopoulos W."/>
            <person name="LaButti K."/>
            <person name="Pangilinan J."/>
            <person name="Ruiz-duenas F.J."/>
            <person name="Barrasa J.M."/>
            <person name="Sanchez-Garcia M."/>
            <person name="Camarero S."/>
            <person name="Miyauchi S."/>
            <person name="Serrano A."/>
            <person name="Linde D."/>
            <person name="Babiker R."/>
            <person name="Drula E."/>
            <person name="Ayuso-Fernandez I."/>
            <person name="Pacheco R."/>
            <person name="Padilla G."/>
            <person name="Ferreira P."/>
            <person name="Barriuso J."/>
            <person name="Kellner H."/>
            <person name="Castanera R."/>
            <person name="Alfaro M."/>
            <person name="Ramirez L."/>
            <person name="Pisabarro A.G."/>
            <person name="Kuo A."/>
            <person name="Tritt A."/>
            <person name="Lipzen A."/>
            <person name="He G."/>
            <person name="Yan M."/>
            <person name="Ng V."/>
            <person name="Cullen D."/>
            <person name="Martin F."/>
            <person name="Rosso M.-N."/>
            <person name="Henrissat B."/>
            <person name="Hibbett D."/>
            <person name="Martinez A.T."/>
            <person name="Grigoriev I.V."/>
        </authorList>
    </citation>
    <scope>NUCLEOTIDE SEQUENCE</scope>
    <source>
        <strain evidence="3">AH 44721</strain>
    </source>
</reference>
<keyword evidence="1" id="KW-1133">Transmembrane helix</keyword>
<feature type="transmembrane region" description="Helical" evidence="1">
    <location>
        <begin position="87"/>
        <end position="109"/>
    </location>
</feature>
<keyword evidence="1" id="KW-0812">Transmembrane</keyword>
<protein>
    <recommendedName>
        <fullName evidence="2">DUF6534 domain-containing protein</fullName>
    </recommendedName>
</protein>
<proteinExistence type="predicted"/>
<dbReference type="PANTHER" id="PTHR40465:SF1">
    <property type="entry name" value="DUF6534 DOMAIN-CONTAINING PROTEIN"/>
    <property type="match status" value="1"/>
</dbReference>
<dbReference type="PANTHER" id="PTHR40465">
    <property type="entry name" value="CHROMOSOME 1, WHOLE GENOME SHOTGUN SEQUENCE"/>
    <property type="match status" value="1"/>
</dbReference>
<accession>A0A9P5TL69</accession>
<organism evidence="3 4">
    <name type="scientific">Gymnopilus junonius</name>
    <name type="common">Spectacular rustgill mushroom</name>
    <name type="synonym">Gymnopilus spectabilis subsp. junonius</name>
    <dbReference type="NCBI Taxonomy" id="109634"/>
    <lineage>
        <taxon>Eukaryota</taxon>
        <taxon>Fungi</taxon>
        <taxon>Dikarya</taxon>
        <taxon>Basidiomycota</taxon>
        <taxon>Agaricomycotina</taxon>
        <taxon>Agaricomycetes</taxon>
        <taxon>Agaricomycetidae</taxon>
        <taxon>Agaricales</taxon>
        <taxon>Agaricineae</taxon>
        <taxon>Hymenogastraceae</taxon>
        <taxon>Gymnopilus</taxon>
    </lineage>
</organism>
<feature type="domain" description="DUF6534" evidence="2">
    <location>
        <begin position="141"/>
        <end position="180"/>
    </location>
</feature>
<evidence type="ECO:0000259" key="2">
    <source>
        <dbReference type="Pfam" id="PF20152"/>
    </source>
</evidence>
<name>A0A9P5TL69_GYMJU</name>
<gene>
    <name evidence="3" type="ORF">CPB84DRAFT_1209475</name>
</gene>
<evidence type="ECO:0000313" key="3">
    <source>
        <dbReference type="EMBL" id="KAF8896763.1"/>
    </source>
</evidence>
<keyword evidence="4" id="KW-1185">Reference proteome</keyword>
<dbReference type="InterPro" id="IPR045339">
    <property type="entry name" value="DUF6534"/>
</dbReference>
<sequence>MSDSIPPIHGALVDLQPNYGAMFRLLGVLSLQVWRYYNHFENDSKYLKLIVAIVWTLSATLILASVVELVVRLFFTYRVWIMSSHNQVLTSVLTLVSLGDFGLGVYEYAITVQNSNLASLGIDPTFHNVGTVSLALSSGNDLAVSLSLIYYLHKGRTSNPRTTSIVKRIVLYTINQGLITR</sequence>
<dbReference type="AlphaFoldDB" id="A0A9P5TL69"/>
<dbReference type="Proteomes" id="UP000724874">
    <property type="component" value="Unassembled WGS sequence"/>
</dbReference>
<keyword evidence="1" id="KW-0472">Membrane</keyword>
<feature type="transmembrane region" description="Helical" evidence="1">
    <location>
        <begin position="49"/>
        <end position="75"/>
    </location>
</feature>
<comment type="caution">
    <text evidence="3">The sequence shown here is derived from an EMBL/GenBank/DDBJ whole genome shotgun (WGS) entry which is preliminary data.</text>
</comment>
<dbReference type="Pfam" id="PF20152">
    <property type="entry name" value="DUF6534"/>
    <property type="match status" value="1"/>
</dbReference>
<evidence type="ECO:0000256" key="1">
    <source>
        <dbReference type="SAM" id="Phobius"/>
    </source>
</evidence>